<evidence type="ECO:0000313" key="4">
    <source>
        <dbReference type="Proteomes" id="UP000507245"/>
    </source>
</evidence>
<dbReference type="Proteomes" id="UP000507222">
    <property type="component" value="Unassembled WGS sequence"/>
</dbReference>
<protein>
    <submittedName>
        <fullName evidence="1">Uncharacterized protein</fullName>
    </submittedName>
</protein>
<name>A0A6J5U6R9_PRUAR</name>
<organism evidence="1 3">
    <name type="scientific">Prunus armeniaca</name>
    <name type="common">Apricot</name>
    <name type="synonym">Armeniaca vulgaris</name>
    <dbReference type="NCBI Taxonomy" id="36596"/>
    <lineage>
        <taxon>Eukaryota</taxon>
        <taxon>Viridiplantae</taxon>
        <taxon>Streptophyta</taxon>
        <taxon>Embryophyta</taxon>
        <taxon>Tracheophyta</taxon>
        <taxon>Spermatophyta</taxon>
        <taxon>Magnoliopsida</taxon>
        <taxon>eudicotyledons</taxon>
        <taxon>Gunneridae</taxon>
        <taxon>Pentapetalae</taxon>
        <taxon>rosids</taxon>
        <taxon>fabids</taxon>
        <taxon>Rosales</taxon>
        <taxon>Rosaceae</taxon>
        <taxon>Amygdaloideae</taxon>
        <taxon>Amygdaleae</taxon>
        <taxon>Prunus</taxon>
    </lineage>
</organism>
<keyword evidence="4" id="KW-1185">Reference proteome</keyword>
<reference evidence="1 3" key="2">
    <citation type="submission" date="2020-05" db="EMBL/GenBank/DDBJ databases">
        <authorList>
            <person name="Campoy J."/>
            <person name="Schneeberger K."/>
            <person name="Spophaly S."/>
        </authorList>
    </citation>
    <scope>NUCLEOTIDE SEQUENCE [LARGE SCALE GENOMIC DNA]</scope>
    <source>
        <strain evidence="1">PruArmRojPasFocal</strain>
    </source>
</reference>
<evidence type="ECO:0000313" key="3">
    <source>
        <dbReference type="Proteomes" id="UP000507222"/>
    </source>
</evidence>
<dbReference type="Proteomes" id="UP000507245">
    <property type="component" value="Unassembled WGS sequence"/>
</dbReference>
<evidence type="ECO:0000313" key="1">
    <source>
        <dbReference type="EMBL" id="CAB4271612.1"/>
    </source>
</evidence>
<accession>A0A6J5U6R9</accession>
<sequence>MLTSNWSFGYFTLQIKQDITACIIIAINGDVGANKEGGLCVCICVFGSQKHMQNPEYPPPFEVFDACYEHLLGEDGETG</sequence>
<dbReference type="EMBL" id="CAEKDK010000002">
    <property type="protein sequence ID" value="CAB4271612.1"/>
    <property type="molecule type" value="Genomic_DNA"/>
</dbReference>
<proteinExistence type="predicted"/>
<dbReference type="EMBL" id="CAEKKB010000002">
    <property type="protein sequence ID" value="CAB4302052.1"/>
    <property type="molecule type" value="Genomic_DNA"/>
</dbReference>
<gene>
    <name evidence="1" type="ORF">CURHAP_LOCUS18012</name>
    <name evidence="2" type="ORF">ORAREDHAP_LOCUS17634</name>
</gene>
<dbReference type="AlphaFoldDB" id="A0A6J5U6R9"/>
<evidence type="ECO:0000313" key="2">
    <source>
        <dbReference type="EMBL" id="CAB4302052.1"/>
    </source>
</evidence>
<reference evidence="4" key="1">
    <citation type="journal article" date="2020" name="Genome Biol.">
        <title>Gamete binning: chromosome-level and haplotype-resolved genome assembly enabled by high-throughput single-cell sequencing of gamete genomes.</title>
        <authorList>
            <person name="Campoy J.A."/>
            <person name="Sun H."/>
            <person name="Goel M."/>
            <person name="Jiao W.-B."/>
            <person name="Folz-Donahue K."/>
            <person name="Wang N."/>
            <person name="Rubio M."/>
            <person name="Liu C."/>
            <person name="Kukat C."/>
            <person name="Ruiz D."/>
            <person name="Huettel B."/>
            <person name="Schneeberger K."/>
        </authorList>
    </citation>
    <scope>NUCLEOTIDE SEQUENCE [LARGE SCALE GENOMIC DNA]</scope>
    <source>
        <strain evidence="4">cv. Rojo Pasion</strain>
    </source>
</reference>